<reference evidence="2 3" key="1">
    <citation type="submission" date="2017-10" db="EMBL/GenBank/DDBJ databases">
        <title>Genomics of the genus Arcobacter.</title>
        <authorList>
            <person name="Perez-Cataluna A."/>
            <person name="Figueras M.J."/>
        </authorList>
    </citation>
    <scope>NUCLEOTIDE SEQUENCE [LARGE SCALE GENOMIC DNA]</scope>
    <source>
        <strain evidence="2 3">CECT 9230</strain>
    </source>
</reference>
<organism evidence="2 3">
    <name type="scientific">Aliarcobacter vitoriensis</name>
    <dbReference type="NCBI Taxonomy" id="2011099"/>
    <lineage>
        <taxon>Bacteria</taxon>
        <taxon>Pseudomonadati</taxon>
        <taxon>Campylobacterota</taxon>
        <taxon>Epsilonproteobacteria</taxon>
        <taxon>Campylobacterales</taxon>
        <taxon>Arcobacteraceae</taxon>
        <taxon>Aliarcobacter</taxon>
    </lineage>
</organism>
<dbReference type="PROSITE" id="PS51257">
    <property type="entry name" value="PROKAR_LIPOPROTEIN"/>
    <property type="match status" value="1"/>
</dbReference>
<dbReference type="EMBL" id="PDKB01000011">
    <property type="protein sequence ID" value="RBQ28828.1"/>
    <property type="molecule type" value="Genomic_DNA"/>
</dbReference>
<keyword evidence="1" id="KW-0175">Coiled coil</keyword>
<feature type="coiled-coil region" evidence="1">
    <location>
        <begin position="33"/>
        <end position="60"/>
    </location>
</feature>
<keyword evidence="3" id="KW-1185">Reference proteome</keyword>
<dbReference type="AlphaFoldDB" id="A0A366MR96"/>
<sequence length="65" mass="7620">MKNYMFIIFFVAFFSACSTKIDRSIEQSNVKDVSELILQLAEQEKKINDIIKELEQCNATKKKEE</sequence>
<dbReference type="RefSeq" id="WP_113894604.1">
    <property type="nucleotide sequence ID" value="NZ_JANJGA010000011.1"/>
</dbReference>
<dbReference type="Proteomes" id="UP000252669">
    <property type="component" value="Unassembled WGS sequence"/>
</dbReference>
<evidence type="ECO:0000256" key="1">
    <source>
        <dbReference type="SAM" id="Coils"/>
    </source>
</evidence>
<dbReference type="OrthoDB" id="5348898at2"/>
<name>A0A366MR96_9BACT</name>
<evidence type="ECO:0008006" key="4">
    <source>
        <dbReference type="Google" id="ProtNLM"/>
    </source>
</evidence>
<proteinExistence type="predicted"/>
<protein>
    <recommendedName>
        <fullName evidence="4">Lipoprotein</fullName>
    </recommendedName>
</protein>
<accession>A0A366MR96</accession>
<gene>
    <name evidence="2" type="ORF">CRU91_07485</name>
</gene>
<evidence type="ECO:0000313" key="3">
    <source>
        <dbReference type="Proteomes" id="UP000252669"/>
    </source>
</evidence>
<comment type="caution">
    <text evidence="2">The sequence shown here is derived from an EMBL/GenBank/DDBJ whole genome shotgun (WGS) entry which is preliminary data.</text>
</comment>
<evidence type="ECO:0000313" key="2">
    <source>
        <dbReference type="EMBL" id="RBQ28828.1"/>
    </source>
</evidence>